<name>A0A1W1C053_9ZZZZ</name>
<feature type="transmembrane region" description="Helical" evidence="1">
    <location>
        <begin position="120"/>
        <end position="139"/>
    </location>
</feature>
<keyword evidence="1" id="KW-0812">Transmembrane</keyword>
<keyword evidence="1" id="KW-1133">Transmembrane helix</keyword>
<evidence type="ECO:0000256" key="1">
    <source>
        <dbReference type="SAM" id="Phobius"/>
    </source>
</evidence>
<gene>
    <name evidence="2" type="ORF">MNB_SV-14-1618</name>
</gene>
<sequence length="221" mass="25874">MREILLVGLSAVLGYIVFSAFSTTGSSQEAFRKILEQPHTDMQLQQELAFSKLANDKEARLIVLDNEHKKAQLKTYENIKINEKENNTKVELKNIDYKTKSTIANMKLKAQTVETTQRNYIYIFIAILLFLLIFIYLRYQKYLSKMELEKEKEYRELIAKKEYAEKILNLLATGNLTFETERKLLKVLDEINGKKVEEKATVLYHPNPEIAQLNEKKYLDI</sequence>
<keyword evidence="1" id="KW-0472">Membrane</keyword>
<organism evidence="2">
    <name type="scientific">hydrothermal vent metagenome</name>
    <dbReference type="NCBI Taxonomy" id="652676"/>
    <lineage>
        <taxon>unclassified sequences</taxon>
        <taxon>metagenomes</taxon>
        <taxon>ecological metagenomes</taxon>
    </lineage>
</organism>
<protein>
    <submittedName>
        <fullName evidence="2">Uncharacterized protein</fullName>
    </submittedName>
</protein>
<dbReference type="EMBL" id="FPHN01000098">
    <property type="protein sequence ID" value="SFV59091.1"/>
    <property type="molecule type" value="Genomic_DNA"/>
</dbReference>
<accession>A0A1W1C053</accession>
<proteinExistence type="predicted"/>
<dbReference type="AlphaFoldDB" id="A0A1W1C053"/>
<reference evidence="2" key="1">
    <citation type="submission" date="2016-10" db="EMBL/GenBank/DDBJ databases">
        <authorList>
            <person name="de Groot N.N."/>
        </authorList>
    </citation>
    <scope>NUCLEOTIDE SEQUENCE</scope>
</reference>
<evidence type="ECO:0000313" key="2">
    <source>
        <dbReference type="EMBL" id="SFV59091.1"/>
    </source>
</evidence>